<feature type="transmembrane region" description="Helical" evidence="10">
    <location>
        <begin position="16"/>
        <end position="36"/>
    </location>
</feature>
<sequence>MSESTFKLQNNSVPKVFASYLFPSLLGMLLMSINILVDGIFVSNGIGPEALAGVNIAVPIFSILLSISLWIGMGGATLYSISIGQGNAAKARSIFTQSFILAISIVGVLVVFSLWKQQEIAYLFGASDEILPYVEDYLHVILLFGIVYVLENILSIFIRNDGNPKLAMIGLITTSVLNIVFNYIFIFMMDMGVAGAAYATVLSTVVGVIVLIYHFVRKESVLRFVKFTIDYKSMAEILKIGSPSFVVEGSAAIIVVAYNITFSHFVGEIGVTAYAVVNYLHVVFLMVFLGIGAALQPIVSFHFGAKLYRRLQSFLKLGLLTGVGFGAAVLLIGWLFADQMITLFGVKDPEITAFTKEGIFYFFIGYLFLSFNLIMAEYYQSIKRIRLSMFIIMARSLVLFLPLLWLLPNYFGAKYIWLAFPLAEGLTIIALLIVKRLFRNVLPEKELGNEGEKPIIS</sequence>
<keyword evidence="9" id="KW-0046">Antibiotic resistance</keyword>
<comment type="subcellular location">
    <subcellularLocation>
        <location evidence="1">Cell membrane</location>
        <topology evidence="1">Multi-pass membrane protein</topology>
    </subcellularLocation>
</comment>
<dbReference type="GO" id="GO:0005886">
    <property type="term" value="C:plasma membrane"/>
    <property type="evidence" value="ECO:0007669"/>
    <property type="project" value="UniProtKB-SubCell"/>
</dbReference>
<evidence type="ECO:0000313" key="12">
    <source>
        <dbReference type="Proteomes" id="UP000036867"/>
    </source>
</evidence>
<feature type="transmembrane region" description="Helical" evidence="10">
    <location>
        <begin position="357"/>
        <end position="375"/>
    </location>
</feature>
<dbReference type="GeneID" id="301134784"/>
<feature type="transmembrane region" description="Helical" evidence="10">
    <location>
        <begin position="195"/>
        <end position="216"/>
    </location>
</feature>
<evidence type="ECO:0000256" key="2">
    <source>
        <dbReference type="ARBA" id="ARBA00008417"/>
    </source>
</evidence>
<evidence type="ECO:0000256" key="9">
    <source>
        <dbReference type="ARBA" id="ARBA00023251"/>
    </source>
</evidence>
<evidence type="ECO:0000256" key="4">
    <source>
        <dbReference type="ARBA" id="ARBA00022448"/>
    </source>
</evidence>
<feature type="transmembrane region" description="Helical" evidence="10">
    <location>
        <begin position="137"/>
        <end position="154"/>
    </location>
</feature>
<evidence type="ECO:0000256" key="8">
    <source>
        <dbReference type="ARBA" id="ARBA00023136"/>
    </source>
</evidence>
<dbReference type="GO" id="GO:0015297">
    <property type="term" value="F:antiporter activity"/>
    <property type="evidence" value="ECO:0007669"/>
    <property type="project" value="InterPro"/>
</dbReference>
<dbReference type="InterPro" id="IPR045070">
    <property type="entry name" value="MATE_MepA-like"/>
</dbReference>
<keyword evidence="7 10" id="KW-1133">Transmembrane helix</keyword>
<evidence type="ECO:0000256" key="7">
    <source>
        <dbReference type="ARBA" id="ARBA00022989"/>
    </source>
</evidence>
<evidence type="ECO:0000256" key="6">
    <source>
        <dbReference type="ARBA" id="ARBA00022692"/>
    </source>
</evidence>
<accession>A0A0M0LKF3</accession>
<proteinExistence type="inferred from homology"/>
<gene>
    <name evidence="11" type="ORF">AMD00_01435</name>
</gene>
<dbReference type="GO" id="GO:0046677">
    <property type="term" value="P:response to antibiotic"/>
    <property type="evidence" value="ECO:0007669"/>
    <property type="project" value="UniProtKB-KW"/>
</dbReference>
<dbReference type="CDD" id="cd13143">
    <property type="entry name" value="MATE_MepA_like"/>
    <property type="match status" value="1"/>
</dbReference>
<evidence type="ECO:0000256" key="5">
    <source>
        <dbReference type="ARBA" id="ARBA00022475"/>
    </source>
</evidence>
<feature type="transmembrane region" description="Helical" evidence="10">
    <location>
        <begin position="317"/>
        <end position="337"/>
    </location>
</feature>
<evidence type="ECO:0000256" key="10">
    <source>
        <dbReference type="SAM" id="Phobius"/>
    </source>
</evidence>
<feature type="transmembrane region" description="Helical" evidence="10">
    <location>
        <begin position="94"/>
        <end position="115"/>
    </location>
</feature>
<dbReference type="InterPro" id="IPR002528">
    <property type="entry name" value="MATE_fam"/>
</dbReference>
<name>A0A0M0LKF3_9BACL</name>
<dbReference type="AlphaFoldDB" id="A0A0M0LKF3"/>
<organism evidence="11 12">
    <name type="scientific">Viridibacillus arvi</name>
    <dbReference type="NCBI Taxonomy" id="263475"/>
    <lineage>
        <taxon>Bacteria</taxon>
        <taxon>Bacillati</taxon>
        <taxon>Bacillota</taxon>
        <taxon>Bacilli</taxon>
        <taxon>Bacillales</taxon>
        <taxon>Caryophanaceae</taxon>
        <taxon>Viridibacillus</taxon>
    </lineage>
</organism>
<dbReference type="Proteomes" id="UP000036867">
    <property type="component" value="Unassembled WGS sequence"/>
</dbReference>
<feature type="transmembrane region" description="Helical" evidence="10">
    <location>
        <begin position="280"/>
        <end position="305"/>
    </location>
</feature>
<protein>
    <recommendedName>
        <fullName evidence="3">Multidrug export protein MepA</fullName>
    </recommendedName>
</protein>
<dbReference type="PANTHER" id="PTHR43823">
    <property type="entry name" value="SPORULATION PROTEIN YKVU"/>
    <property type="match status" value="1"/>
</dbReference>
<dbReference type="InterPro" id="IPR048279">
    <property type="entry name" value="MdtK-like"/>
</dbReference>
<feature type="transmembrane region" description="Helical" evidence="10">
    <location>
        <begin position="56"/>
        <end position="82"/>
    </location>
</feature>
<comment type="caution">
    <text evidence="11">The sequence shown here is derived from an EMBL/GenBank/DDBJ whole genome shotgun (WGS) entry which is preliminary data.</text>
</comment>
<keyword evidence="12" id="KW-1185">Reference proteome</keyword>
<keyword evidence="5" id="KW-1003">Cell membrane</keyword>
<dbReference type="EMBL" id="LILB01000001">
    <property type="protein sequence ID" value="KOO51198.1"/>
    <property type="molecule type" value="Genomic_DNA"/>
</dbReference>
<evidence type="ECO:0000256" key="1">
    <source>
        <dbReference type="ARBA" id="ARBA00004651"/>
    </source>
</evidence>
<dbReference type="PANTHER" id="PTHR43823:SF4">
    <property type="entry name" value="SPORULATION PROTEIN YKVU"/>
    <property type="match status" value="1"/>
</dbReference>
<feature type="transmembrane region" description="Helical" evidence="10">
    <location>
        <begin position="413"/>
        <end position="434"/>
    </location>
</feature>
<dbReference type="Pfam" id="PF01554">
    <property type="entry name" value="MatE"/>
    <property type="match status" value="2"/>
</dbReference>
<comment type="similarity">
    <text evidence="2">Belongs to the multi antimicrobial extrusion (MATE) (TC 2.A.66.1) family. MepA subfamily.</text>
</comment>
<keyword evidence="4" id="KW-0813">Transport</keyword>
<feature type="transmembrane region" description="Helical" evidence="10">
    <location>
        <begin position="237"/>
        <end position="260"/>
    </location>
</feature>
<dbReference type="OrthoDB" id="9811110at2"/>
<reference evidence="12" key="1">
    <citation type="submission" date="2015-08" db="EMBL/GenBank/DDBJ databases">
        <title>Fjat-10028 dsm 16317.</title>
        <authorList>
            <person name="Liu B."/>
            <person name="Wang J."/>
            <person name="Zhu Y."/>
            <person name="Liu G."/>
            <person name="Chen Q."/>
            <person name="Chen Z."/>
            <person name="Lan J."/>
            <person name="Che J."/>
            <person name="Ge C."/>
            <person name="Shi H."/>
            <person name="Pan Z."/>
            <person name="Liu X."/>
        </authorList>
    </citation>
    <scope>NUCLEOTIDE SEQUENCE [LARGE SCALE GENOMIC DNA]</scope>
    <source>
        <strain evidence="12">DSM 16317</strain>
    </source>
</reference>
<dbReference type="PIRSF" id="PIRSF006603">
    <property type="entry name" value="DinF"/>
    <property type="match status" value="1"/>
</dbReference>
<keyword evidence="8 10" id="KW-0472">Membrane</keyword>
<feature type="transmembrane region" description="Helical" evidence="10">
    <location>
        <begin position="387"/>
        <end position="407"/>
    </location>
</feature>
<evidence type="ECO:0000313" key="11">
    <source>
        <dbReference type="EMBL" id="KOO51198.1"/>
    </source>
</evidence>
<dbReference type="RefSeq" id="WP_053415323.1">
    <property type="nucleotide sequence ID" value="NZ_LILB01000001.1"/>
</dbReference>
<keyword evidence="6 10" id="KW-0812">Transmembrane</keyword>
<dbReference type="InterPro" id="IPR051327">
    <property type="entry name" value="MATE_MepA_subfamily"/>
</dbReference>
<dbReference type="PATRIC" id="fig|263475.3.peg.601"/>
<dbReference type="GO" id="GO:0042910">
    <property type="term" value="F:xenobiotic transmembrane transporter activity"/>
    <property type="evidence" value="ECO:0007669"/>
    <property type="project" value="InterPro"/>
</dbReference>
<dbReference type="STRING" id="263475.AMD00_01435"/>
<feature type="transmembrane region" description="Helical" evidence="10">
    <location>
        <begin position="166"/>
        <end position="189"/>
    </location>
</feature>
<evidence type="ECO:0000256" key="3">
    <source>
        <dbReference type="ARBA" id="ARBA00022106"/>
    </source>
</evidence>
<dbReference type="NCBIfam" id="TIGR00797">
    <property type="entry name" value="matE"/>
    <property type="match status" value="1"/>
</dbReference>